<gene>
    <name evidence="2" type="ORF">K402DRAFT_119447</name>
</gene>
<keyword evidence="3" id="KW-1185">Reference proteome</keyword>
<dbReference type="EMBL" id="ML977165">
    <property type="protein sequence ID" value="KAF1984836.1"/>
    <property type="molecule type" value="Genomic_DNA"/>
</dbReference>
<feature type="signal peptide" evidence="1">
    <location>
        <begin position="1"/>
        <end position="21"/>
    </location>
</feature>
<evidence type="ECO:0000256" key="1">
    <source>
        <dbReference type="SAM" id="SignalP"/>
    </source>
</evidence>
<sequence length="330" mass="35164">MRCLMMLLLTAISFFVAFGDGKSTKEIRGGGSPPGGPYGHPHLCENTTPIPTRAEIIANASYLFGWEATGAAASAEIIDYYCALPTSATKVLALTGLQIELAREAACAANSSTNPVCPCVPLVNGMMDKYISAIFMGQILNTCSAADRCTSKSCWGVLCAGLNADLLSQVRIDGDAVVETVCGFAGMPAGGYGHAHEWSGPSPVDEVLKSYIVGNATRLYGLQSLLVLSSEERQGACAIFDEAYWDLNVAIGFDPAVEKGIMCAYPDELPPFQELMDLILDAVNNIYISEMLAVSKAPWWKRALCHVVSEESLEAGGLHGDVVRDAFCED</sequence>
<organism evidence="2 3">
    <name type="scientific">Aulographum hederae CBS 113979</name>
    <dbReference type="NCBI Taxonomy" id="1176131"/>
    <lineage>
        <taxon>Eukaryota</taxon>
        <taxon>Fungi</taxon>
        <taxon>Dikarya</taxon>
        <taxon>Ascomycota</taxon>
        <taxon>Pezizomycotina</taxon>
        <taxon>Dothideomycetes</taxon>
        <taxon>Pleosporomycetidae</taxon>
        <taxon>Aulographales</taxon>
        <taxon>Aulographaceae</taxon>
    </lineage>
</organism>
<evidence type="ECO:0000313" key="3">
    <source>
        <dbReference type="Proteomes" id="UP000800041"/>
    </source>
</evidence>
<keyword evidence="1" id="KW-0732">Signal</keyword>
<proteinExistence type="predicted"/>
<feature type="chain" id="PRO_5026190776" evidence="1">
    <location>
        <begin position="22"/>
        <end position="330"/>
    </location>
</feature>
<name>A0A6G1GV57_9PEZI</name>
<dbReference type="Proteomes" id="UP000800041">
    <property type="component" value="Unassembled WGS sequence"/>
</dbReference>
<protein>
    <submittedName>
        <fullName evidence="2">Uncharacterized protein</fullName>
    </submittedName>
</protein>
<reference evidence="2" key="1">
    <citation type="journal article" date="2020" name="Stud. Mycol.">
        <title>101 Dothideomycetes genomes: a test case for predicting lifestyles and emergence of pathogens.</title>
        <authorList>
            <person name="Haridas S."/>
            <person name="Albert R."/>
            <person name="Binder M."/>
            <person name="Bloem J."/>
            <person name="Labutti K."/>
            <person name="Salamov A."/>
            <person name="Andreopoulos B."/>
            <person name="Baker S."/>
            <person name="Barry K."/>
            <person name="Bills G."/>
            <person name="Bluhm B."/>
            <person name="Cannon C."/>
            <person name="Castanera R."/>
            <person name="Culley D."/>
            <person name="Daum C."/>
            <person name="Ezra D."/>
            <person name="Gonzalez J."/>
            <person name="Henrissat B."/>
            <person name="Kuo A."/>
            <person name="Liang C."/>
            <person name="Lipzen A."/>
            <person name="Lutzoni F."/>
            <person name="Magnuson J."/>
            <person name="Mondo S."/>
            <person name="Nolan M."/>
            <person name="Ohm R."/>
            <person name="Pangilinan J."/>
            <person name="Park H.-J."/>
            <person name="Ramirez L."/>
            <person name="Alfaro M."/>
            <person name="Sun H."/>
            <person name="Tritt A."/>
            <person name="Yoshinaga Y."/>
            <person name="Zwiers L.-H."/>
            <person name="Turgeon B."/>
            <person name="Goodwin S."/>
            <person name="Spatafora J."/>
            <person name="Crous P."/>
            <person name="Grigoriev I."/>
        </authorList>
    </citation>
    <scope>NUCLEOTIDE SEQUENCE</scope>
    <source>
        <strain evidence="2">CBS 113979</strain>
    </source>
</reference>
<evidence type="ECO:0000313" key="2">
    <source>
        <dbReference type="EMBL" id="KAF1984836.1"/>
    </source>
</evidence>
<accession>A0A6G1GV57</accession>
<dbReference type="AlphaFoldDB" id="A0A6G1GV57"/>